<dbReference type="EMBL" id="CDMH01000059">
    <property type="protein sequence ID" value="CRF43271.1"/>
    <property type="molecule type" value="Genomic_DNA"/>
</dbReference>
<organism evidence="1 4">
    <name type="scientific">Helicobacter ailurogastricus</name>
    <dbReference type="NCBI Taxonomy" id="1578720"/>
    <lineage>
        <taxon>Bacteria</taxon>
        <taxon>Pseudomonadati</taxon>
        <taxon>Campylobacterota</taxon>
        <taxon>Epsilonproteobacteria</taxon>
        <taxon>Campylobacterales</taxon>
        <taxon>Helicobacteraceae</taxon>
        <taxon>Helicobacter</taxon>
    </lineage>
</organism>
<evidence type="ECO:0000313" key="6">
    <source>
        <dbReference type="Proteomes" id="UP000045175"/>
    </source>
</evidence>
<proteinExistence type="predicted"/>
<dbReference type="EMBL" id="CDML01000044">
    <property type="protein sequence ID" value="CRF41540.1"/>
    <property type="molecule type" value="Genomic_DNA"/>
</dbReference>
<accession>A0A0K2X3F7</accession>
<reference evidence="5 6" key="2">
    <citation type="submission" date="2014-12" db="EMBL/GenBank/DDBJ databases">
        <authorList>
            <person name="Jaenicke S."/>
        </authorList>
    </citation>
    <scope>NUCLEOTIDE SEQUENCE [LARGE SCALE GENOMIC DNA]</scope>
</reference>
<keyword evidence="4" id="KW-1185">Reference proteome</keyword>
<evidence type="ECO:0000313" key="1">
    <source>
        <dbReference type="EMBL" id="CRF41540.1"/>
    </source>
</evidence>
<evidence type="ECO:0000313" key="5">
    <source>
        <dbReference type="Proteomes" id="UP000043437"/>
    </source>
</evidence>
<dbReference type="Proteomes" id="UP000038622">
    <property type="component" value="Unassembled WGS sequence"/>
</dbReference>
<dbReference type="Proteomes" id="UP000045175">
    <property type="component" value="Unassembled WGS sequence"/>
</dbReference>
<reference evidence="1" key="1">
    <citation type="submission" date="2014-12" db="EMBL/GenBank/DDBJ databases">
        <title>Whole genome sequences of four Staphylococcus schleiferi canine isolates.</title>
        <authorList>
            <person name="Misic A.M."/>
            <person name="Cain C."/>
            <person name="Morris D.O."/>
            <person name="Rankin S."/>
            <person name="Beiting D."/>
        </authorList>
    </citation>
    <scope>NUCLEOTIDE SEQUENCE</scope>
    <source>
        <strain evidence="1">ASB11</strain>
        <strain evidence="2">ASB13</strain>
        <strain evidence="3">ASB7</strain>
    </source>
</reference>
<sequence>MFRAVFKKFAIFKVQRLLEKIQSKLLMRKIKANHLWLRHASALSFEELLCFQALKALE</sequence>
<dbReference type="AlphaFoldDB" id="A0A0K2X3F7"/>
<dbReference type="Proteomes" id="UP000043437">
    <property type="component" value="Unassembled WGS sequence"/>
</dbReference>
<evidence type="ECO:0000313" key="2">
    <source>
        <dbReference type="EMBL" id="CRF43271.1"/>
    </source>
</evidence>
<reference evidence="4" key="3">
    <citation type="submission" date="2014-12" db="EMBL/GenBank/DDBJ databases">
        <authorList>
            <person name="Smet A."/>
        </authorList>
    </citation>
    <scope>NUCLEOTIDE SEQUENCE [LARGE SCALE GENOMIC DNA]</scope>
</reference>
<dbReference type="EMBL" id="CDMG01000002">
    <property type="protein sequence ID" value="CRF52461.1"/>
    <property type="molecule type" value="Genomic_DNA"/>
</dbReference>
<evidence type="ECO:0000313" key="4">
    <source>
        <dbReference type="Proteomes" id="UP000038622"/>
    </source>
</evidence>
<name>A0A0K2X3F7_9HELI</name>
<gene>
    <name evidence="1" type="ORF">HAL011_13410</name>
    <name evidence="2" type="ORF">HAL013_14970</name>
    <name evidence="3" type="ORF">HAL07_05870</name>
</gene>
<protein>
    <submittedName>
        <fullName evidence="1">Uncharacterized protein</fullName>
    </submittedName>
</protein>
<evidence type="ECO:0000313" key="3">
    <source>
        <dbReference type="EMBL" id="CRF52461.1"/>
    </source>
</evidence>